<dbReference type="AlphaFoldDB" id="A0A843W034"/>
<evidence type="ECO:0000313" key="1">
    <source>
        <dbReference type="EMBL" id="MQL97693.1"/>
    </source>
</evidence>
<accession>A0A843W034</accession>
<dbReference type="Proteomes" id="UP000652761">
    <property type="component" value="Unassembled WGS sequence"/>
</dbReference>
<proteinExistence type="predicted"/>
<dbReference type="EMBL" id="NMUH01002086">
    <property type="protein sequence ID" value="MQL97693.1"/>
    <property type="molecule type" value="Genomic_DNA"/>
</dbReference>
<name>A0A843W034_COLES</name>
<gene>
    <name evidence="1" type="ORF">Taro_030399</name>
</gene>
<keyword evidence="2" id="KW-1185">Reference proteome</keyword>
<sequence length="41" mass="4390">MLAPRARPGSTSAPAAWRILSEGHYRLIGPLSSLELMPSAK</sequence>
<protein>
    <submittedName>
        <fullName evidence="1">Uncharacterized protein</fullName>
    </submittedName>
</protein>
<comment type="caution">
    <text evidence="1">The sequence shown here is derived from an EMBL/GenBank/DDBJ whole genome shotgun (WGS) entry which is preliminary data.</text>
</comment>
<reference evidence="1" key="1">
    <citation type="submission" date="2017-07" db="EMBL/GenBank/DDBJ databases">
        <title>Taro Niue Genome Assembly and Annotation.</title>
        <authorList>
            <person name="Atibalentja N."/>
            <person name="Keating K."/>
            <person name="Fields C.J."/>
        </authorList>
    </citation>
    <scope>NUCLEOTIDE SEQUENCE</scope>
    <source>
        <strain evidence="1">Niue_2</strain>
        <tissue evidence="1">Leaf</tissue>
    </source>
</reference>
<organism evidence="1 2">
    <name type="scientific">Colocasia esculenta</name>
    <name type="common">Wild taro</name>
    <name type="synonym">Arum esculentum</name>
    <dbReference type="NCBI Taxonomy" id="4460"/>
    <lineage>
        <taxon>Eukaryota</taxon>
        <taxon>Viridiplantae</taxon>
        <taxon>Streptophyta</taxon>
        <taxon>Embryophyta</taxon>
        <taxon>Tracheophyta</taxon>
        <taxon>Spermatophyta</taxon>
        <taxon>Magnoliopsida</taxon>
        <taxon>Liliopsida</taxon>
        <taxon>Araceae</taxon>
        <taxon>Aroideae</taxon>
        <taxon>Colocasieae</taxon>
        <taxon>Colocasia</taxon>
    </lineage>
</organism>
<evidence type="ECO:0000313" key="2">
    <source>
        <dbReference type="Proteomes" id="UP000652761"/>
    </source>
</evidence>